<dbReference type="AlphaFoldDB" id="A0A210QBE7"/>
<evidence type="ECO:0000256" key="11">
    <source>
        <dbReference type="ARBA" id="ARBA00044561"/>
    </source>
</evidence>
<gene>
    <name evidence="15" type="ORF">KP79_PYT03772</name>
</gene>
<evidence type="ECO:0000256" key="6">
    <source>
        <dbReference type="ARBA" id="ARBA00023157"/>
    </source>
</evidence>
<sequence>MARDVSSPAIHAPLRMTRHWIVLLVCCLHGVRSEIDLTGPILCYHCVGVENNSTCSDPFDEKTNTAATKEECIHGVCVKWTRYINGIRMMERTCSARMDLNIMKIDGVCRTESDGNGYLCMCGKHLCNGTPSLNLSLLSAALCALVSFHQWLPWFR</sequence>
<evidence type="ECO:0000256" key="9">
    <source>
        <dbReference type="ARBA" id="ARBA00044499"/>
    </source>
</evidence>
<keyword evidence="3" id="KW-0472">Membrane</keyword>
<keyword evidence="4 14" id="KW-0732">Signal</keyword>
<accession>A0A210QBE7</accession>
<dbReference type="Pfam" id="PF17064">
    <property type="entry name" value="QVR"/>
    <property type="match status" value="1"/>
</dbReference>
<evidence type="ECO:0000313" key="15">
    <source>
        <dbReference type="EMBL" id="OWF46056.1"/>
    </source>
</evidence>
<dbReference type="OrthoDB" id="9991292at2759"/>
<dbReference type="EMBL" id="NEDP02004288">
    <property type="protein sequence ID" value="OWF46056.1"/>
    <property type="molecule type" value="Genomic_DNA"/>
</dbReference>
<comment type="similarity">
    <text evidence="2">Belongs to the quiver family.</text>
</comment>
<keyword evidence="3" id="KW-1003">Cell membrane</keyword>
<evidence type="ECO:0000256" key="10">
    <source>
        <dbReference type="ARBA" id="ARBA00044524"/>
    </source>
</evidence>
<dbReference type="InterPro" id="IPR031424">
    <property type="entry name" value="QVR-like"/>
</dbReference>
<dbReference type="GO" id="GO:0048511">
    <property type="term" value="P:rhythmic process"/>
    <property type="evidence" value="ECO:0007669"/>
    <property type="project" value="UniProtKB-KW"/>
</dbReference>
<comment type="caution">
    <text evidence="15">The sequence shown here is derived from an EMBL/GenBank/DDBJ whole genome shotgun (WGS) entry which is preliminary data.</text>
</comment>
<keyword evidence="16" id="KW-1185">Reference proteome</keyword>
<dbReference type="GO" id="GO:0005886">
    <property type="term" value="C:plasma membrane"/>
    <property type="evidence" value="ECO:0007669"/>
    <property type="project" value="UniProtKB-SubCell"/>
</dbReference>
<evidence type="ECO:0000256" key="12">
    <source>
        <dbReference type="ARBA" id="ARBA00045788"/>
    </source>
</evidence>
<comment type="function">
    <text evidence="12">Bifunctional regulator of neuronal activity in the mushroom body, and possibly other regions of the brain, that acts as a signaling molecule required for homeostatic regulation of sleep under normal conditions and after sleep deprivation. Reduces neuronal excitability by enhancing Sh/shaker K(+) channel activity; possibly by stabilizing Sh/shaker to increase protein levels, accelerating its activation kinetics, slowing C-type inactivation and enhancing recovery from inactivation. Specifically affects the A-type K(+) current. Antagonizes nicotinic acetylcholine receptors (nAChRs) to reduce synaptic transmission, possibly by preventing their localization to the cell surface. Required for regulation of neuromuscular excitability and plasticity at neuromuscular junctions.</text>
</comment>
<feature type="chain" id="PRO_5021364643" description="UPAR/Ly6 domain-containing protein qvr" evidence="14">
    <location>
        <begin position="34"/>
        <end position="156"/>
    </location>
</feature>
<evidence type="ECO:0000256" key="14">
    <source>
        <dbReference type="SAM" id="SignalP"/>
    </source>
</evidence>
<dbReference type="GO" id="GO:0045121">
    <property type="term" value="C:membrane raft"/>
    <property type="evidence" value="ECO:0007669"/>
    <property type="project" value="UniProtKB-SubCell"/>
</dbReference>
<evidence type="ECO:0000256" key="7">
    <source>
        <dbReference type="ARBA" id="ARBA00023180"/>
    </source>
</evidence>
<evidence type="ECO:0000256" key="5">
    <source>
        <dbReference type="ARBA" id="ARBA00023108"/>
    </source>
</evidence>
<dbReference type="PANTHER" id="PTHR33562:SF31">
    <property type="entry name" value="PROTEIN QUIVER"/>
    <property type="match status" value="1"/>
</dbReference>
<organism evidence="15 16">
    <name type="scientific">Mizuhopecten yessoensis</name>
    <name type="common">Japanese scallop</name>
    <name type="synonym">Patinopecten yessoensis</name>
    <dbReference type="NCBI Taxonomy" id="6573"/>
    <lineage>
        <taxon>Eukaryota</taxon>
        <taxon>Metazoa</taxon>
        <taxon>Spiralia</taxon>
        <taxon>Lophotrochozoa</taxon>
        <taxon>Mollusca</taxon>
        <taxon>Bivalvia</taxon>
        <taxon>Autobranchia</taxon>
        <taxon>Pteriomorphia</taxon>
        <taxon>Pectinida</taxon>
        <taxon>Pectinoidea</taxon>
        <taxon>Pectinidae</taxon>
        <taxon>Mizuhopecten</taxon>
    </lineage>
</organism>
<evidence type="ECO:0000256" key="2">
    <source>
        <dbReference type="ARBA" id="ARBA00010522"/>
    </source>
</evidence>
<evidence type="ECO:0000256" key="13">
    <source>
        <dbReference type="ARBA" id="ARBA00046769"/>
    </source>
</evidence>
<proteinExistence type="inferred from homology"/>
<dbReference type="Proteomes" id="UP000242188">
    <property type="component" value="Unassembled WGS sequence"/>
</dbReference>
<dbReference type="InterPro" id="IPR050975">
    <property type="entry name" value="Sleep_regulator"/>
</dbReference>
<comment type="subunit">
    <text evidence="13">Interacts (via loop 2 of the three-fingered Ly-6 domain) with Sh/shaker; this interaction may stabilize both components of the complex and may be required for targeting or retention of Sh/shaker to neural cell projections. Interacts (via loop 2 of the three-fingered Ly-6 domain) with nAChRalpha3 and potentially other nicotinic acetylcholine receptors; this interaction is required for antagonism of nicotinic acetylcholine receptors.</text>
</comment>
<evidence type="ECO:0000313" key="16">
    <source>
        <dbReference type="Proteomes" id="UP000242188"/>
    </source>
</evidence>
<comment type="subcellular location">
    <subcellularLocation>
        <location evidence="1">Cell membrane</location>
        <topology evidence="1">Lipid-anchor</topology>
        <topology evidence="1">GPI-anchor</topology>
        <orientation evidence="1">Extracellular side</orientation>
    </subcellularLocation>
    <subcellularLocation>
        <location evidence="9">Membrane raft</location>
        <topology evidence="9">Lipid-anchor</topology>
        <topology evidence="9">GPI-anchor</topology>
        <orientation evidence="9">Extracellular side</orientation>
    </subcellularLocation>
</comment>
<evidence type="ECO:0000256" key="4">
    <source>
        <dbReference type="ARBA" id="ARBA00022729"/>
    </source>
</evidence>
<dbReference type="GO" id="GO:0030431">
    <property type="term" value="P:sleep"/>
    <property type="evidence" value="ECO:0007669"/>
    <property type="project" value="InterPro"/>
</dbReference>
<evidence type="ECO:0000256" key="8">
    <source>
        <dbReference type="ARBA" id="ARBA00031037"/>
    </source>
</evidence>
<evidence type="ECO:0000256" key="3">
    <source>
        <dbReference type="ARBA" id="ARBA00022475"/>
    </source>
</evidence>
<dbReference type="PANTHER" id="PTHR33562">
    <property type="entry name" value="ATILLA, ISOFORM B-RELATED-RELATED"/>
    <property type="match status" value="1"/>
</dbReference>
<reference evidence="15 16" key="1">
    <citation type="journal article" date="2017" name="Nat. Ecol. Evol.">
        <title>Scallop genome provides insights into evolution of bilaterian karyotype and development.</title>
        <authorList>
            <person name="Wang S."/>
            <person name="Zhang J."/>
            <person name="Jiao W."/>
            <person name="Li J."/>
            <person name="Xun X."/>
            <person name="Sun Y."/>
            <person name="Guo X."/>
            <person name="Huan P."/>
            <person name="Dong B."/>
            <person name="Zhang L."/>
            <person name="Hu X."/>
            <person name="Sun X."/>
            <person name="Wang J."/>
            <person name="Zhao C."/>
            <person name="Wang Y."/>
            <person name="Wang D."/>
            <person name="Huang X."/>
            <person name="Wang R."/>
            <person name="Lv J."/>
            <person name="Li Y."/>
            <person name="Zhang Z."/>
            <person name="Liu B."/>
            <person name="Lu W."/>
            <person name="Hui Y."/>
            <person name="Liang J."/>
            <person name="Zhou Z."/>
            <person name="Hou R."/>
            <person name="Li X."/>
            <person name="Liu Y."/>
            <person name="Li H."/>
            <person name="Ning X."/>
            <person name="Lin Y."/>
            <person name="Zhao L."/>
            <person name="Xing Q."/>
            <person name="Dou J."/>
            <person name="Li Y."/>
            <person name="Mao J."/>
            <person name="Guo H."/>
            <person name="Dou H."/>
            <person name="Li T."/>
            <person name="Mu C."/>
            <person name="Jiang W."/>
            <person name="Fu Q."/>
            <person name="Fu X."/>
            <person name="Miao Y."/>
            <person name="Liu J."/>
            <person name="Yu Q."/>
            <person name="Li R."/>
            <person name="Liao H."/>
            <person name="Li X."/>
            <person name="Kong Y."/>
            <person name="Jiang Z."/>
            <person name="Chourrout D."/>
            <person name="Li R."/>
            <person name="Bao Z."/>
        </authorList>
    </citation>
    <scope>NUCLEOTIDE SEQUENCE [LARGE SCALE GENOMIC DNA]</scope>
    <source>
        <strain evidence="15 16">PY_sf001</strain>
    </source>
</reference>
<keyword evidence="7" id="KW-0325">Glycoprotein</keyword>
<keyword evidence="6" id="KW-1015">Disulfide bond</keyword>
<protein>
    <recommendedName>
        <fullName evidence="10">UPAR/Ly6 domain-containing protein qvr</fullName>
    </recommendedName>
    <alternativeName>
        <fullName evidence="11">Protein quiver</fullName>
    </alternativeName>
    <alternativeName>
        <fullName evidence="8">Protein sleepless</fullName>
    </alternativeName>
</protein>
<name>A0A210QBE7_MIZYE</name>
<feature type="signal peptide" evidence="14">
    <location>
        <begin position="1"/>
        <end position="33"/>
    </location>
</feature>
<dbReference type="CDD" id="cd23595">
    <property type="entry name" value="TFP_LU_ECD_Qvr"/>
    <property type="match status" value="1"/>
</dbReference>
<evidence type="ECO:0000256" key="1">
    <source>
        <dbReference type="ARBA" id="ARBA00004471"/>
    </source>
</evidence>
<keyword evidence="5" id="KW-0090">Biological rhythms</keyword>
<dbReference type="GO" id="GO:0032222">
    <property type="term" value="P:regulation of synaptic transmission, cholinergic"/>
    <property type="evidence" value="ECO:0007669"/>
    <property type="project" value="InterPro"/>
</dbReference>